<keyword evidence="2" id="KW-0813">Transport</keyword>
<evidence type="ECO:0000259" key="5">
    <source>
        <dbReference type="PROSITE" id="PS50893"/>
    </source>
</evidence>
<dbReference type="GO" id="GO:0005524">
    <property type="term" value="F:ATP binding"/>
    <property type="evidence" value="ECO:0007669"/>
    <property type="project" value="UniProtKB-KW"/>
</dbReference>
<dbReference type="PANTHER" id="PTHR42711">
    <property type="entry name" value="ABC TRANSPORTER ATP-BINDING PROTEIN"/>
    <property type="match status" value="1"/>
</dbReference>
<sequence length="263" mass="30212">MLGPRRIYEYPVIIRQRNNAFHMTKLIKSRIHFHNMVIVRFEEVSKYYRKSRFGNEFVVALDNISFEIDGGIVGLIGPNGAGKTTAIRLMLRLIEPTKGRVVTNFSPYDVGYIPQEAHPDEFLTLYENMVLILRLHGLSKDKSRAVARELVAKFDLMSHADKPAFKLSEGLKRKSIVLPVLFGLEKRCYVLDEPFEYLDYETRMAVISRLRELKVSGAAVVLSTHNLYEAKNILDKAIILKNKLVKIVEENEISRLEEFLIAS</sequence>
<evidence type="ECO:0000256" key="1">
    <source>
        <dbReference type="ARBA" id="ARBA00005417"/>
    </source>
</evidence>
<dbReference type="InterPro" id="IPR003439">
    <property type="entry name" value="ABC_transporter-like_ATP-bd"/>
</dbReference>
<dbReference type="PROSITE" id="PS50893">
    <property type="entry name" value="ABC_TRANSPORTER_2"/>
    <property type="match status" value="1"/>
</dbReference>
<evidence type="ECO:0000313" key="7">
    <source>
        <dbReference type="EMBL" id="RFA99033.1"/>
    </source>
</evidence>
<comment type="similarity">
    <text evidence="1">Belongs to the ABC transporter superfamily.</text>
</comment>
<dbReference type="EMBL" id="NMUF01000012">
    <property type="protein sequence ID" value="RFA99033.1"/>
    <property type="molecule type" value="Genomic_DNA"/>
</dbReference>
<reference evidence="8 9" key="1">
    <citation type="submission" date="2017-07" db="EMBL/GenBank/DDBJ databases">
        <title>Draft genome sequence of aerobic hyperthermophilic archaea, Pyrobaculum aerophilum YKB31 and YKB32.</title>
        <authorList>
            <person name="Mochizuki T."/>
            <person name="Berliner A.J."/>
            <person name="Yoshida-Takashima Y."/>
            <person name="Takaki Y."/>
            <person name="Nunoura T."/>
            <person name="Takai K."/>
        </authorList>
    </citation>
    <scope>NUCLEOTIDE SEQUENCE [LARGE SCALE GENOMIC DNA]</scope>
    <source>
        <strain evidence="6 9">YKB31</strain>
        <strain evidence="7 8">YKB32</strain>
    </source>
</reference>
<keyword evidence="3" id="KW-0547">Nucleotide-binding</keyword>
<gene>
    <name evidence="6" type="ORF">CGL51_01900</name>
    <name evidence="7" type="ORF">CGL52_05995</name>
</gene>
<evidence type="ECO:0000313" key="6">
    <source>
        <dbReference type="EMBL" id="RFA98105.1"/>
    </source>
</evidence>
<evidence type="ECO:0000256" key="4">
    <source>
        <dbReference type="ARBA" id="ARBA00022840"/>
    </source>
</evidence>
<evidence type="ECO:0000256" key="2">
    <source>
        <dbReference type="ARBA" id="ARBA00022448"/>
    </source>
</evidence>
<accession>A0A371R4N1</accession>
<dbReference type="AlphaFoldDB" id="A0A371R4N1"/>
<dbReference type="Gene3D" id="3.40.50.300">
    <property type="entry name" value="P-loop containing nucleotide triphosphate hydrolases"/>
    <property type="match status" value="1"/>
</dbReference>
<organism evidence="7 8">
    <name type="scientific">Pyrobaculum aerophilum</name>
    <dbReference type="NCBI Taxonomy" id="13773"/>
    <lineage>
        <taxon>Archaea</taxon>
        <taxon>Thermoproteota</taxon>
        <taxon>Thermoprotei</taxon>
        <taxon>Thermoproteales</taxon>
        <taxon>Thermoproteaceae</taxon>
        <taxon>Pyrobaculum</taxon>
    </lineage>
</organism>
<evidence type="ECO:0000313" key="8">
    <source>
        <dbReference type="Proteomes" id="UP000256877"/>
    </source>
</evidence>
<dbReference type="Proteomes" id="UP000257123">
    <property type="component" value="Unassembled WGS sequence"/>
</dbReference>
<dbReference type="InterPro" id="IPR050763">
    <property type="entry name" value="ABC_transporter_ATP-binding"/>
</dbReference>
<feature type="domain" description="ABC transporter" evidence="5">
    <location>
        <begin position="39"/>
        <end position="261"/>
    </location>
</feature>
<evidence type="ECO:0000313" key="9">
    <source>
        <dbReference type="Proteomes" id="UP000257123"/>
    </source>
</evidence>
<evidence type="ECO:0000256" key="3">
    <source>
        <dbReference type="ARBA" id="ARBA00022741"/>
    </source>
</evidence>
<protein>
    <recommendedName>
        <fullName evidence="5">ABC transporter domain-containing protein</fullName>
    </recommendedName>
</protein>
<keyword evidence="4" id="KW-0067">ATP-binding</keyword>
<dbReference type="Pfam" id="PF00005">
    <property type="entry name" value="ABC_tran"/>
    <property type="match status" value="1"/>
</dbReference>
<dbReference type="PANTHER" id="PTHR42711:SF5">
    <property type="entry name" value="ABC TRANSPORTER ATP-BINDING PROTEIN NATA"/>
    <property type="match status" value="1"/>
</dbReference>
<dbReference type="SUPFAM" id="SSF52540">
    <property type="entry name" value="P-loop containing nucleoside triphosphate hydrolases"/>
    <property type="match status" value="1"/>
</dbReference>
<name>A0A371R4N1_9CREN</name>
<dbReference type="InterPro" id="IPR027417">
    <property type="entry name" value="P-loop_NTPase"/>
</dbReference>
<proteinExistence type="inferred from homology"/>
<dbReference type="EMBL" id="NMUE01000003">
    <property type="protein sequence ID" value="RFA98105.1"/>
    <property type="molecule type" value="Genomic_DNA"/>
</dbReference>
<dbReference type="Proteomes" id="UP000256877">
    <property type="component" value="Unassembled WGS sequence"/>
</dbReference>
<comment type="caution">
    <text evidence="7">The sequence shown here is derived from an EMBL/GenBank/DDBJ whole genome shotgun (WGS) entry which is preliminary data.</text>
</comment>
<dbReference type="GO" id="GO:0016887">
    <property type="term" value="F:ATP hydrolysis activity"/>
    <property type="evidence" value="ECO:0007669"/>
    <property type="project" value="InterPro"/>
</dbReference>
<dbReference type="SMART" id="SM00382">
    <property type="entry name" value="AAA"/>
    <property type="match status" value="1"/>
</dbReference>
<dbReference type="InterPro" id="IPR003593">
    <property type="entry name" value="AAA+_ATPase"/>
</dbReference>